<evidence type="ECO:0000256" key="1">
    <source>
        <dbReference type="SAM" id="MobiDB-lite"/>
    </source>
</evidence>
<dbReference type="OrthoDB" id="25408at2759"/>
<feature type="compositionally biased region" description="Low complexity" evidence="1">
    <location>
        <begin position="128"/>
        <end position="137"/>
    </location>
</feature>
<protein>
    <submittedName>
        <fullName evidence="2">ZYBA0S11-02366g1_1</fullName>
    </submittedName>
</protein>
<reference evidence="3" key="1">
    <citation type="journal article" date="2013" name="Genome Announc.">
        <title>Genome sequence of the food spoilage yeast Zygosaccharomyces bailii CLIB 213(T).</title>
        <authorList>
            <person name="Galeote V."/>
            <person name="Bigey F."/>
            <person name="Devillers H."/>
            <person name="Neuveglise C."/>
            <person name="Dequin S."/>
        </authorList>
    </citation>
    <scope>NUCLEOTIDE SEQUENCE [LARGE SCALE GENOMIC DNA]</scope>
    <source>
        <strain evidence="3">CLIB 213 / ATCC 58445 / CBS 680 / CCRC 21525 / NBRC 1098 / NCYC 1416 / NRRL Y-2227</strain>
    </source>
</reference>
<dbReference type="InterPro" id="IPR019488">
    <property type="entry name" value="Nucl_pore_RNA_shuttling_Mtr2"/>
</dbReference>
<feature type="compositionally biased region" description="Low complexity" evidence="1">
    <location>
        <begin position="10"/>
        <end position="22"/>
    </location>
</feature>
<gene>
    <name evidence="2" type="ORF">BN860_02366g</name>
</gene>
<keyword evidence="3" id="KW-1185">Reference proteome</keyword>
<accession>A0A8J2TAK8</accession>
<sequence>MNRYGGRAGNFGNSGSNSGSSNSRSQIAELFVKKVLTHLDDTDPSKLHQFLGLFNPNGCKVIINATPFAQPTLFLEQWETGVTQTQHALTAVDYHVIPGSNSVVFNVNCKVRFDEGGRDRAGQDASIQQQPQHSQQPRNALNRTRPLWGSYFGVSLQMVVEERVLSNDTSGTILAFNYNMVYKPDDSLMKIH</sequence>
<feature type="region of interest" description="Disordered" evidence="1">
    <location>
        <begin position="1"/>
        <end position="22"/>
    </location>
</feature>
<dbReference type="AlphaFoldDB" id="A0A8J2TAK8"/>
<dbReference type="Pfam" id="PF10429">
    <property type="entry name" value="Mtr2"/>
    <property type="match status" value="1"/>
</dbReference>
<feature type="region of interest" description="Disordered" evidence="1">
    <location>
        <begin position="117"/>
        <end position="140"/>
    </location>
</feature>
<dbReference type="InterPro" id="IPR032710">
    <property type="entry name" value="NTF2-like_dom_sf"/>
</dbReference>
<dbReference type="Gene3D" id="3.10.450.50">
    <property type="match status" value="1"/>
</dbReference>
<dbReference type="EMBL" id="HG316464">
    <property type="protein sequence ID" value="CDF91416.1"/>
    <property type="molecule type" value="Genomic_DNA"/>
</dbReference>
<evidence type="ECO:0000313" key="3">
    <source>
        <dbReference type="Proteomes" id="UP000019375"/>
    </source>
</evidence>
<name>A0A8J2TAK8_ZYGB2</name>
<evidence type="ECO:0000313" key="2">
    <source>
        <dbReference type="EMBL" id="CDF91416.1"/>
    </source>
</evidence>
<dbReference type="SUPFAM" id="SSF54427">
    <property type="entry name" value="NTF2-like"/>
    <property type="match status" value="1"/>
</dbReference>
<organism evidence="2 3">
    <name type="scientific">Zygosaccharomyces bailii (strain CLIB 213 / ATCC 58445 / CBS 680 / BCRC 21525 / NBRC 1098 / NCYC 1416 / NRRL Y-2227)</name>
    <dbReference type="NCBI Taxonomy" id="1333698"/>
    <lineage>
        <taxon>Eukaryota</taxon>
        <taxon>Fungi</taxon>
        <taxon>Dikarya</taxon>
        <taxon>Ascomycota</taxon>
        <taxon>Saccharomycotina</taxon>
        <taxon>Saccharomycetes</taxon>
        <taxon>Saccharomycetales</taxon>
        <taxon>Saccharomycetaceae</taxon>
        <taxon>Zygosaccharomyces</taxon>
    </lineage>
</organism>
<proteinExistence type="predicted"/>
<dbReference type="Proteomes" id="UP000019375">
    <property type="component" value="Unassembled WGS sequence"/>
</dbReference>